<dbReference type="RefSeq" id="XP_002487416.1">
    <property type="nucleotide sequence ID" value="XM_002487371.1"/>
</dbReference>
<evidence type="ECO:0000313" key="2">
    <source>
        <dbReference type="Proteomes" id="UP000001745"/>
    </source>
</evidence>
<accession>B8MRX1</accession>
<dbReference type="PhylomeDB" id="B8MRX1"/>
<evidence type="ECO:0000313" key="1">
    <source>
        <dbReference type="EMBL" id="EED13305.1"/>
    </source>
</evidence>
<dbReference type="STRING" id="441959.B8MRX1"/>
<organism evidence="1 2">
    <name type="scientific">Talaromyces stipitatus (strain ATCC 10500 / CBS 375.48 / QM 6759 / NRRL 1006)</name>
    <name type="common">Penicillium stipitatum</name>
    <dbReference type="NCBI Taxonomy" id="441959"/>
    <lineage>
        <taxon>Eukaryota</taxon>
        <taxon>Fungi</taxon>
        <taxon>Dikarya</taxon>
        <taxon>Ascomycota</taxon>
        <taxon>Pezizomycotina</taxon>
        <taxon>Eurotiomycetes</taxon>
        <taxon>Eurotiomycetidae</taxon>
        <taxon>Eurotiales</taxon>
        <taxon>Trichocomaceae</taxon>
        <taxon>Talaromyces</taxon>
        <taxon>Talaromyces sect. Talaromyces</taxon>
    </lineage>
</organism>
<proteinExistence type="predicted"/>
<dbReference type="HOGENOM" id="CLU_2456287_0_0_1"/>
<dbReference type="EMBL" id="EQ962659">
    <property type="protein sequence ID" value="EED13305.1"/>
    <property type="molecule type" value="Genomic_DNA"/>
</dbReference>
<name>B8MRX1_TALSN</name>
<gene>
    <name evidence="1" type="ORF">TSTA_057940</name>
</gene>
<dbReference type="GeneID" id="8108930"/>
<dbReference type="Proteomes" id="UP000001745">
    <property type="component" value="Unassembled WGS sequence"/>
</dbReference>
<dbReference type="VEuPathDB" id="FungiDB:TSTA_057940"/>
<dbReference type="AlphaFoldDB" id="B8MRX1"/>
<protein>
    <submittedName>
        <fullName evidence="1">Uncharacterized protein</fullName>
    </submittedName>
</protein>
<reference evidence="2" key="1">
    <citation type="journal article" date="2015" name="Genome Announc.">
        <title>Genome sequence of the AIDS-associated pathogen Penicillium marneffei (ATCC18224) and its near taxonomic relative Talaromyces stipitatus (ATCC10500).</title>
        <authorList>
            <person name="Nierman W.C."/>
            <person name="Fedorova-Abrams N.D."/>
            <person name="Andrianopoulos A."/>
        </authorList>
    </citation>
    <scope>NUCLEOTIDE SEQUENCE [LARGE SCALE GENOMIC DNA]</scope>
    <source>
        <strain evidence="2">ATCC 10500 / CBS 375.48 / QM 6759 / NRRL 1006</strain>
    </source>
</reference>
<dbReference type="OrthoDB" id="4222077at2759"/>
<dbReference type="InParanoid" id="B8MRX1"/>
<keyword evidence="2" id="KW-1185">Reference proteome</keyword>
<sequence length="89" mass="10555">MFWKVFRLVRERATGDKIDPITTRQMKRVIRHLSKKYQLEKSCEKLVIYVEDPAKVVETTVVTTRKKFGHGHHWIELYLFLQLAGLAIN</sequence>